<dbReference type="InterPro" id="IPR033463">
    <property type="entry name" value="sCache_3"/>
</dbReference>
<dbReference type="FunFam" id="3.30.565.10:FF:000010">
    <property type="entry name" value="Sensor histidine kinase RcsC"/>
    <property type="match status" value="1"/>
</dbReference>
<keyword evidence="20" id="KW-0175">Coiled coil</keyword>
<evidence type="ECO:0000256" key="4">
    <source>
        <dbReference type="ARBA" id="ARBA00022475"/>
    </source>
</evidence>
<keyword evidence="8" id="KW-0732">Signal</keyword>
<evidence type="ECO:0000256" key="1">
    <source>
        <dbReference type="ARBA" id="ARBA00000085"/>
    </source>
</evidence>
<dbReference type="CDD" id="cd00082">
    <property type="entry name" value="HisKA"/>
    <property type="match status" value="1"/>
</dbReference>
<evidence type="ECO:0000259" key="22">
    <source>
        <dbReference type="PROSITE" id="PS50109"/>
    </source>
</evidence>
<dbReference type="Pfam" id="PF00512">
    <property type="entry name" value="HisKA"/>
    <property type="match status" value="1"/>
</dbReference>
<evidence type="ECO:0000259" key="24">
    <source>
        <dbReference type="PROSITE" id="PS50112"/>
    </source>
</evidence>
<evidence type="ECO:0000313" key="29">
    <source>
        <dbReference type="Proteomes" id="UP000238589"/>
    </source>
</evidence>
<dbReference type="NCBIfam" id="TIGR00229">
    <property type="entry name" value="sensory_box"/>
    <property type="match status" value="1"/>
</dbReference>
<dbReference type="InterPro" id="IPR001789">
    <property type="entry name" value="Sig_transdc_resp-reg_receiver"/>
</dbReference>
<dbReference type="PROSITE" id="PS50113">
    <property type="entry name" value="PAC"/>
    <property type="match status" value="1"/>
</dbReference>
<dbReference type="InterPro" id="IPR036890">
    <property type="entry name" value="HATPase_C_sf"/>
</dbReference>
<dbReference type="InterPro" id="IPR004358">
    <property type="entry name" value="Sig_transdc_His_kin-like_C"/>
</dbReference>
<dbReference type="CDD" id="cd00130">
    <property type="entry name" value="PAS"/>
    <property type="match status" value="1"/>
</dbReference>
<feature type="coiled-coil region" evidence="20">
    <location>
        <begin position="558"/>
        <end position="585"/>
    </location>
</feature>
<dbReference type="SMART" id="SM00073">
    <property type="entry name" value="HPT"/>
    <property type="match status" value="1"/>
</dbReference>
<dbReference type="PANTHER" id="PTHR45339:SF1">
    <property type="entry name" value="HYBRID SIGNAL TRANSDUCTION HISTIDINE KINASE J"/>
    <property type="match status" value="1"/>
</dbReference>
<sequence length="1113" mass="120763">MTSSGSPGKPALRRWTALCNKVLTEWRRGQSGCSDWRQSLRVRMLMLGLMPMVVAFPIVIAVLIVVADKQTLLKANLHGNLAGARNYLELVKTQNSKRIEQLVRSGRLQQEVRQATGQAPDGEALNKALQTAAENSGLDYLLVVTSEREILGSSTGAPAGQRLPDSYVIRQAQIGVSSAAYERFTAEQLYAFSPSFPAQLQLPASETEADAVVSQHGLLINAAAHFPLSMSMSDVILVGGTLLNRNHSLIDHMQEIIFPIGTLLDNAEGMTAIYLDDISIAVSIQRNEGPRLFGKPAPPQVLQAVMEQGQVWVGELDYQGWSYMAGYEALQDGNGQRVGMISASFPRAPYQRVLRWVLGSSALLLALMMLTISLLFLRFGRNLTLRLERMGDTMKAVHQGDRQARVALPQTRDELAQLGLAFNELLDTIAEQDARQRRSQEVIAYEAARRHALFSHASDGILICDAHGCVVECNAKAASLLGYDRLELIGHYLHEWEMPARSAEIRQLLAQVDAAGSSYETQHQRRDGSRYFAEVSLSRAQWAGQTFVLALLRDISGRKAAEAELENSRRSLEQRTLELAAANEAKNEFLANMSHEIRTPMGVVIGLSNLLLDTDLQPEQRDYLEKIQTASTALLGVLNDILDHSKIESRLLQVESIPMCVAEVLRKSEALFAIQAQQKQLELTVECDPEVPELLLGDPLRLLQVLNNLIGNALKFTERGSIHVKAECLERGQDAVKLKVSVIDTGVGILPAHMQRLFSAFQQADASTTRQYGGTGLGLSISKALVELMEGEIGASSQPGEGSQFWFTIKLGWPRKTEEAVVPADGPRSSFAASDARSSLSPLAERAAPIRGARVLVVDDNDVNLLVASAYLRKMGLLAETVNCGRSALEKFRQQQYDAILLDLQMPGLDGFATARAIRALDSVRQVPIIALTAAVRLSDRQAAEAAGMDDHIGKPIDPLQLADTLVKWIVPAAQPSAPPVAVPPEPVQPAPQAQPVVLDLELALQELGDDEDLLQAVLASFAQQFTPAVAQLTQALEQQQFADAVRLVHTVKGLAPTLGAATLHQVAKSFEAALGHRDASQLAAFSEALEAVLAAIAAALADRAGASGPVAA</sequence>
<dbReference type="Pfam" id="PF00072">
    <property type="entry name" value="Response_reg"/>
    <property type="match status" value="1"/>
</dbReference>
<dbReference type="SMART" id="SM00448">
    <property type="entry name" value="REC"/>
    <property type="match status" value="1"/>
</dbReference>
<evidence type="ECO:0000256" key="3">
    <source>
        <dbReference type="ARBA" id="ARBA00012438"/>
    </source>
</evidence>
<evidence type="ECO:0000256" key="6">
    <source>
        <dbReference type="ARBA" id="ARBA00022679"/>
    </source>
</evidence>
<evidence type="ECO:0000256" key="7">
    <source>
        <dbReference type="ARBA" id="ARBA00022692"/>
    </source>
</evidence>
<dbReference type="RefSeq" id="WP_105747794.1">
    <property type="nucleotide sequence ID" value="NZ_PVLQ01000022.1"/>
</dbReference>
<comment type="function">
    <text evidence="16">Member of the two-component regulatory system BvgS/BvgA. Phosphorylates BvgA via a four-step phosphorelay in response to environmental signals.</text>
</comment>
<dbReference type="InterPro" id="IPR003594">
    <property type="entry name" value="HATPase_dom"/>
</dbReference>
<dbReference type="InterPro" id="IPR011006">
    <property type="entry name" value="CheY-like_superfamily"/>
</dbReference>
<keyword evidence="9" id="KW-0547">Nucleotide-binding</keyword>
<dbReference type="GO" id="GO:0005524">
    <property type="term" value="F:ATP binding"/>
    <property type="evidence" value="ECO:0007669"/>
    <property type="project" value="UniProtKB-KW"/>
</dbReference>
<dbReference type="InterPro" id="IPR003661">
    <property type="entry name" value="HisK_dim/P_dom"/>
</dbReference>
<comment type="catalytic activity">
    <reaction evidence="1">
        <text>ATP + protein L-histidine = ADP + protein N-phospho-L-histidine.</text>
        <dbReference type="EC" id="2.7.13.3"/>
    </reaction>
</comment>
<dbReference type="InterPro" id="IPR036097">
    <property type="entry name" value="HisK_dim/P_sf"/>
</dbReference>
<comment type="caution">
    <text evidence="28">The sequence shown here is derived from an EMBL/GenBank/DDBJ whole genome shotgun (WGS) entry which is preliminary data.</text>
</comment>
<keyword evidence="4" id="KW-1003">Cell membrane</keyword>
<evidence type="ECO:0000256" key="19">
    <source>
        <dbReference type="PROSITE-ProRule" id="PRU00169"/>
    </source>
</evidence>
<dbReference type="SUPFAM" id="SSF52172">
    <property type="entry name" value="CheY-like"/>
    <property type="match status" value="1"/>
</dbReference>
<evidence type="ECO:0000256" key="12">
    <source>
        <dbReference type="ARBA" id="ARBA00022989"/>
    </source>
</evidence>
<keyword evidence="14" id="KW-0843">Virulence</keyword>
<feature type="domain" description="Histidine kinase" evidence="22">
    <location>
        <begin position="592"/>
        <end position="813"/>
    </location>
</feature>
<dbReference type="InterPro" id="IPR000700">
    <property type="entry name" value="PAS-assoc_C"/>
</dbReference>
<dbReference type="InterPro" id="IPR000014">
    <property type="entry name" value="PAS"/>
</dbReference>
<evidence type="ECO:0000259" key="26">
    <source>
        <dbReference type="PROSITE" id="PS50885"/>
    </source>
</evidence>
<dbReference type="InterPro" id="IPR035965">
    <property type="entry name" value="PAS-like_dom_sf"/>
</dbReference>
<dbReference type="Proteomes" id="UP000238589">
    <property type="component" value="Unassembled WGS sequence"/>
</dbReference>
<evidence type="ECO:0000256" key="13">
    <source>
        <dbReference type="ARBA" id="ARBA00023012"/>
    </source>
</evidence>
<dbReference type="AlphaFoldDB" id="A0A2S9K6C4"/>
<dbReference type="InterPro" id="IPR036641">
    <property type="entry name" value="HPT_dom_sf"/>
</dbReference>
<dbReference type="EMBL" id="PVLQ01000022">
    <property type="protein sequence ID" value="PRD65942.1"/>
    <property type="molecule type" value="Genomic_DNA"/>
</dbReference>
<dbReference type="PROSITE" id="PS50110">
    <property type="entry name" value="RESPONSE_REGULATORY"/>
    <property type="match status" value="1"/>
</dbReference>
<name>A0A2S9K6C4_9BURK</name>
<evidence type="ECO:0000256" key="16">
    <source>
        <dbReference type="ARBA" id="ARBA00058004"/>
    </source>
</evidence>
<keyword evidence="15 21" id="KW-0472">Membrane</keyword>
<evidence type="ECO:0000256" key="15">
    <source>
        <dbReference type="ARBA" id="ARBA00023136"/>
    </source>
</evidence>
<dbReference type="Pfam" id="PF01627">
    <property type="entry name" value="Hpt"/>
    <property type="match status" value="1"/>
</dbReference>
<evidence type="ECO:0000256" key="2">
    <source>
        <dbReference type="ARBA" id="ARBA00004651"/>
    </source>
</evidence>
<comment type="subcellular location">
    <subcellularLocation>
        <location evidence="2">Cell membrane</location>
        <topology evidence="2">Multi-pass membrane protein</topology>
    </subcellularLocation>
</comment>
<dbReference type="GO" id="GO:0000155">
    <property type="term" value="F:phosphorelay sensor kinase activity"/>
    <property type="evidence" value="ECO:0007669"/>
    <property type="project" value="InterPro"/>
</dbReference>
<dbReference type="Gene3D" id="6.10.340.10">
    <property type="match status" value="1"/>
</dbReference>
<dbReference type="SUPFAM" id="SSF158472">
    <property type="entry name" value="HAMP domain-like"/>
    <property type="match status" value="1"/>
</dbReference>
<dbReference type="InterPro" id="IPR008207">
    <property type="entry name" value="Sig_transdc_His_kin_Hpt_dom"/>
</dbReference>
<dbReference type="SMART" id="SM00091">
    <property type="entry name" value="PAS"/>
    <property type="match status" value="1"/>
</dbReference>
<feature type="transmembrane region" description="Helical" evidence="21">
    <location>
        <begin position="44"/>
        <end position="67"/>
    </location>
</feature>
<feature type="domain" description="HAMP" evidence="26">
    <location>
        <begin position="381"/>
        <end position="434"/>
    </location>
</feature>
<evidence type="ECO:0000256" key="5">
    <source>
        <dbReference type="ARBA" id="ARBA00022553"/>
    </source>
</evidence>
<dbReference type="PRINTS" id="PR00344">
    <property type="entry name" value="BCTRLSENSOR"/>
</dbReference>
<evidence type="ECO:0000256" key="18">
    <source>
        <dbReference type="PROSITE-ProRule" id="PRU00110"/>
    </source>
</evidence>
<dbReference type="SUPFAM" id="SSF47226">
    <property type="entry name" value="Histidine-containing phosphotransfer domain, HPT domain"/>
    <property type="match status" value="1"/>
</dbReference>
<dbReference type="Gene3D" id="1.20.120.160">
    <property type="entry name" value="HPT domain"/>
    <property type="match status" value="1"/>
</dbReference>
<feature type="transmembrane region" description="Helical" evidence="21">
    <location>
        <begin position="356"/>
        <end position="377"/>
    </location>
</feature>
<keyword evidence="5 19" id="KW-0597">Phosphoprotein</keyword>
<dbReference type="Pfam" id="PF13426">
    <property type="entry name" value="PAS_9"/>
    <property type="match status" value="1"/>
</dbReference>
<keyword evidence="13" id="KW-0902">Two-component regulatory system</keyword>
<proteinExistence type="predicted"/>
<feature type="domain" description="HPt" evidence="27">
    <location>
        <begin position="1011"/>
        <end position="1108"/>
    </location>
</feature>
<feature type="domain" description="PAS" evidence="24">
    <location>
        <begin position="446"/>
        <end position="516"/>
    </location>
</feature>
<feature type="modified residue" description="Phosphohistidine" evidence="18">
    <location>
        <position position="1050"/>
    </location>
</feature>
<keyword evidence="12 21" id="KW-1133">Transmembrane helix</keyword>
<dbReference type="Gene3D" id="3.30.450.20">
    <property type="entry name" value="PAS domain"/>
    <property type="match status" value="1"/>
</dbReference>
<evidence type="ECO:0000256" key="14">
    <source>
        <dbReference type="ARBA" id="ARBA00023026"/>
    </source>
</evidence>
<evidence type="ECO:0000259" key="23">
    <source>
        <dbReference type="PROSITE" id="PS50110"/>
    </source>
</evidence>
<reference evidence="28 29" key="1">
    <citation type="submission" date="2018-03" db="EMBL/GenBank/DDBJ databases">
        <title>Comparative genomics illustrates the genes involved in a hyperalkaliphilic mechanisms of Serpentinomonas isolated from highly-alkaline calcium-rich serpentinized springs.</title>
        <authorList>
            <person name="Suzuki S."/>
            <person name="Ishii S."/>
            <person name="Walworth N."/>
            <person name="Bird L."/>
            <person name="Kuenen J.G."/>
            <person name="Nealson K.H."/>
        </authorList>
    </citation>
    <scope>NUCLEOTIDE SEQUENCE [LARGE SCALE GENOMIC DNA]</scope>
    <source>
        <strain evidence="28 29">P1</strain>
    </source>
</reference>
<evidence type="ECO:0000259" key="27">
    <source>
        <dbReference type="PROSITE" id="PS50894"/>
    </source>
</evidence>
<organism evidence="28 29">
    <name type="scientific">Malikia granosa</name>
    <dbReference type="NCBI Taxonomy" id="263067"/>
    <lineage>
        <taxon>Bacteria</taxon>
        <taxon>Pseudomonadati</taxon>
        <taxon>Pseudomonadota</taxon>
        <taxon>Betaproteobacteria</taxon>
        <taxon>Burkholderiales</taxon>
        <taxon>Comamonadaceae</taxon>
        <taxon>Malikia</taxon>
    </lineage>
</organism>
<dbReference type="SUPFAM" id="SSF55785">
    <property type="entry name" value="PYP-like sensor domain (PAS domain)"/>
    <property type="match status" value="1"/>
</dbReference>
<dbReference type="SMART" id="SM00388">
    <property type="entry name" value="HisKA"/>
    <property type="match status" value="1"/>
</dbReference>
<dbReference type="Gene3D" id="1.10.287.130">
    <property type="match status" value="1"/>
</dbReference>
<dbReference type="CDD" id="cd06225">
    <property type="entry name" value="HAMP"/>
    <property type="match status" value="1"/>
</dbReference>
<evidence type="ECO:0000256" key="10">
    <source>
        <dbReference type="ARBA" id="ARBA00022777"/>
    </source>
</evidence>
<evidence type="ECO:0000256" key="9">
    <source>
        <dbReference type="ARBA" id="ARBA00022741"/>
    </source>
</evidence>
<dbReference type="PROSITE" id="PS50894">
    <property type="entry name" value="HPT"/>
    <property type="match status" value="1"/>
</dbReference>
<dbReference type="SMART" id="SM00387">
    <property type="entry name" value="HATPase_c"/>
    <property type="match status" value="1"/>
</dbReference>
<evidence type="ECO:0000256" key="20">
    <source>
        <dbReference type="SAM" id="Coils"/>
    </source>
</evidence>
<protein>
    <recommendedName>
        <fullName evidence="17">Virulence sensor protein BvgS</fullName>
        <ecNumber evidence="3">2.7.13.3</ecNumber>
    </recommendedName>
</protein>
<dbReference type="Gene3D" id="3.30.565.10">
    <property type="entry name" value="Histidine kinase-like ATPase, C-terminal domain"/>
    <property type="match status" value="1"/>
</dbReference>
<keyword evidence="7 21" id="KW-0812">Transmembrane</keyword>
<dbReference type="SUPFAM" id="SSF55874">
    <property type="entry name" value="ATPase domain of HSP90 chaperone/DNA topoisomerase II/histidine kinase"/>
    <property type="match status" value="1"/>
</dbReference>
<dbReference type="SMART" id="SM00304">
    <property type="entry name" value="HAMP"/>
    <property type="match status" value="1"/>
</dbReference>
<dbReference type="SUPFAM" id="SSF47384">
    <property type="entry name" value="Homodimeric domain of signal transducing histidine kinase"/>
    <property type="match status" value="1"/>
</dbReference>
<accession>A0A2S9K6C4</accession>
<evidence type="ECO:0000259" key="25">
    <source>
        <dbReference type="PROSITE" id="PS50113"/>
    </source>
</evidence>
<feature type="domain" description="PAC" evidence="25">
    <location>
        <begin position="517"/>
        <end position="567"/>
    </location>
</feature>
<dbReference type="FunFam" id="1.10.287.130:FF:000004">
    <property type="entry name" value="Ethylene receptor 1"/>
    <property type="match status" value="1"/>
</dbReference>
<dbReference type="Pfam" id="PF02518">
    <property type="entry name" value="HATPase_c"/>
    <property type="match status" value="1"/>
</dbReference>
<evidence type="ECO:0000256" key="21">
    <source>
        <dbReference type="SAM" id="Phobius"/>
    </source>
</evidence>
<dbReference type="CDD" id="cd16922">
    <property type="entry name" value="HATPase_EvgS-ArcB-TorS-like"/>
    <property type="match status" value="1"/>
</dbReference>
<feature type="domain" description="Response regulatory" evidence="23">
    <location>
        <begin position="854"/>
        <end position="970"/>
    </location>
</feature>
<dbReference type="InterPro" id="IPR003660">
    <property type="entry name" value="HAMP_dom"/>
</dbReference>
<evidence type="ECO:0000256" key="11">
    <source>
        <dbReference type="ARBA" id="ARBA00022840"/>
    </source>
</evidence>
<dbReference type="EC" id="2.7.13.3" evidence="3"/>
<evidence type="ECO:0000256" key="8">
    <source>
        <dbReference type="ARBA" id="ARBA00022729"/>
    </source>
</evidence>
<keyword evidence="6" id="KW-0808">Transferase</keyword>
<dbReference type="PROSITE" id="PS50109">
    <property type="entry name" value="HIS_KIN"/>
    <property type="match status" value="1"/>
</dbReference>
<dbReference type="InterPro" id="IPR005467">
    <property type="entry name" value="His_kinase_dom"/>
</dbReference>
<dbReference type="PROSITE" id="PS50112">
    <property type="entry name" value="PAS"/>
    <property type="match status" value="1"/>
</dbReference>
<dbReference type="PANTHER" id="PTHR45339">
    <property type="entry name" value="HYBRID SIGNAL TRANSDUCTION HISTIDINE KINASE J"/>
    <property type="match status" value="1"/>
</dbReference>
<feature type="modified residue" description="4-aspartylphosphate" evidence="19">
    <location>
        <position position="903"/>
    </location>
</feature>
<keyword evidence="10" id="KW-0418">Kinase</keyword>
<dbReference type="CDD" id="cd17546">
    <property type="entry name" value="REC_hyHK_CKI1_RcsC-like"/>
    <property type="match status" value="1"/>
</dbReference>
<dbReference type="Gene3D" id="3.40.50.2300">
    <property type="match status" value="1"/>
</dbReference>
<evidence type="ECO:0000256" key="17">
    <source>
        <dbReference type="ARBA" id="ARBA00070152"/>
    </source>
</evidence>
<evidence type="ECO:0000313" key="28">
    <source>
        <dbReference type="EMBL" id="PRD65942.1"/>
    </source>
</evidence>
<dbReference type="PROSITE" id="PS50885">
    <property type="entry name" value="HAMP"/>
    <property type="match status" value="1"/>
</dbReference>
<keyword evidence="11" id="KW-0067">ATP-binding</keyword>
<dbReference type="GO" id="GO:0005886">
    <property type="term" value="C:plasma membrane"/>
    <property type="evidence" value="ECO:0007669"/>
    <property type="project" value="UniProtKB-SubCell"/>
</dbReference>
<keyword evidence="29" id="KW-1185">Reference proteome</keyword>
<dbReference type="OrthoDB" id="567977at2"/>
<dbReference type="Pfam" id="PF00672">
    <property type="entry name" value="HAMP"/>
    <property type="match status" value="1"/>
</dbReference>
<dbReference type="Pfam" id="PF17202">
    <property type="entry name" value="sCache_3_3"/>
    <property type="match status" value="1"/>
</dbReference>
<gene>
    <name evidence="28" type="ORF">C6P64_06550</name>
</gene>